<evidence type="ECO:0000313" key="1">
    <source>
        <dbReference type="EMBL" id="KAI5669921.1"/>
    </source>
</evidence>
<comment type="caution">
    <text evidence="1">The sequence shown here is derived from an EMBL/GenBank/DDBJ whole genome shotgun (WGS) entry which is preliminary data.</text>
</comment>
<dbReference type="Proteomes" id="UP001060085">
    <property type="component" value="Linkage Group LG04"/>
</dbReference>
<proteinExistence type="predicted"/>
<sequence length="136" mass="15843">MAISSMALQMNIGKTNLYEVLSLDISKNKVGFDEIKKAYRFKALKFHPDACDDPSKREELTRRFIEIKIAYDTLSNPISREIYDFELGLGGDSCRGRRSYGMGEERGFSREVWQRQLNGLKKRSTMRMEKKKNIHI</sequence>
<evidence type="ECO:0000313" key="2">
    <source>
        <dbReference type="Proteomes" id="UP001060085"/>
    </source>
</evidence>
<keyword evidence="2" id="KW-1185">Reference proteome</keyword>
<reference evidence="2" key="1">
    <citation type="journal article" date="2023" name="Nat. Plants">
        <title>Single-cell RNA sequencing provides a high-resolution roadmap for understanding the multicellular compartmentation of specialized metabolism.</title>
        <authorList>
            <person name="Sun S."/>
            <person name="Shen X."/>
            <person name="Li Y."/>
            <person name="Li Y."/>
            <person name="Wang S."/>
            <person name="Li R."/>
            <person name="Zhang H."/>
            <person name="Shen G."/>
            <person name="Guo B."/>
            <person name="Wei J."/>
            <person name="Xu J."/>
            <person name="St-Pierre B."/>
            <person name="Chen S."/>
            <person name="Sun C."/>
        </authorList>
    </citation>
    <scope>NUCLEOTIDE SEQUENCE [LARGE SCALE GENOMIC DNA]</scope>
</reference>
<dbReference type="EMBL" id="CM044704">
    <property type="protein sequence ID" value="KAI5669921.1"/>
    <property type="molecule type" value="Genomic_DNA"/>
</dbReference>
<accession>A0ACC0BBB4</accession>
<protein>
    <submittedName>
        <fullName evidence="1">Uncharacterized protein</fullName>
    </submittedName>
</protein>
<name>A0ACC0BBB4_CATRO</name>
<gene>
    <name evidence="1" type="ORF">M9H77_19774</name>
</gene>
<organism evidence="1 2">
    <name type="scientific">Catharanthus roseus</name>
    <name type="common">Madagascar periwinkle</name>
    <name type="synonym">Vinca rosea</name>
    <dbReference type="NCBI Taxonomy" id="4058"/>
    <lineage>
        <taxon>Eukaryota</taxon>
        <taxon>Viridiplantae</taxon>
        <taxon>Streptophyta</taxon>
        <taxon>Embryophyta</taxon>
        <taxon>Tracheophyta</taxon>
        <taxon>Spermatophyta</taxon>
        <taxon>Magnoliopsida</taxon>
        <taxon>eudicotyledons</taxon>
        <taxon>Gunneridae</taxon>
        <taxon>Pentapetalae</taxon>
        <taxon>asterids</taxon>
        <taxon>lamiids</taxon>
        <taxon>Gentianales</taxon>
        <taxon>Apocynaceae</taxon>
        <taxon>Rauvolfioideae</taxon>
        <taxon>Vinceae</taxon>
        <taxon>Catharanthinae</taxon>
        <taxon>Catharanthus</taxon>
    </lineage>
</organism>